<evidence type="ECO:0000313" key="3">
    <source>
        <dbReference type="Proteomes" id="UP000712600"/>
    </source>
</evidence>
<comment type="caution">
    <text evidence="2">The sequence shown here is derived from an EMBL/GenBank/DDBJ whole genome shotgun (WGS) entry which is preliminary data.</text>
</comment>
<evidence type="ECO:0000313" key="2">
    <source>
        <dbReference type="EMBL" id="KAF3523936.1"/>
    </source>
</evidence>
<sequence length="111" mass="12314">MGANVSSPDQRYSVTSDLPSRRQGGHGHLASSRIFLRTKSASPLLWKSRTRISGNLGSMLSRTPTSWLGAQVGIWENWARKMAKTKKMGRQRTMAADLRGRESCIGKEPID</sequence>
<reference evidence="2" key="1">
    <citation type="submission" date="2019-12" db="EMBL/GenBank/DDBJ databases">
        <title>Genome sequencing and annotation of Brassica cretica.</title>
        <authorList>
            <person name="Studholme D.J."/>
            <person name="Sarris P."/>
        </authorList>
    </citation>
    <scope>NUCLEOTIDE SEQUENCE</scope>
    <source>
        <strain evidence="2">PFS-109/04</strain>
        <tissue evidence="2">Leaf</tissue>
    </source>
</reference>
<evidence type="ECO:0000256" key="1">
    <source>
        <dbReference type="SAM" id="MobiDB-lite"/>
    </source>
</evidence>
<protein>
    <submittedName>
        <fullName evidence="2">Uncharacterized protein</fullName>
    </submittedName>
</protein>
<feature type="region of interest" description="Disordered" evidence="1">
    <location>
        <begin position="1"/>
        <end position="31"/>
    </location>
</feature>
<feature type="compositionally biased region" description="Polar residues" evidence="1">
    <location>
        <begin position="1"/>
        <end position="18"/>
    </location>
</feature>
<organism evidence="2 3">
    <name type="scientific">Brassica cretica</name>
    <name type="common">Mustard</name>
    <dbReference type="NCBI Taxonomy" id="69181"/>
    <lineage>
        <taxon>Eukaryota</taxon>
        <taxon>Viridiplantae</taxon>
        <taxon>Streptophyta</taxon>
        <taxon>Embryophyta</taxon>
        <taxon>Tracheophyta</taxon>
        <taxon>Spermatophyta</taxon>
        <taxon>Magnoliopsida</taxon>
        <taxon>eudicotyledons</taxon>
        <taxon>Gunneridae</taxon>
        <taxon>Pentapetalae</taxon>
        <taxon>rosids</taxon>
        <taxon>malvids</taxon>
        <taxon>Brassicales</taxon>
        <taxon>Brassicaceae</taxon>
        <taxon>Brassiceae</taxon>
        <taxon>Brassica</taxon>
    </lineage>
</organism>
<accession>A0A8S9PZI8</accession>
<dbReference type="EMBL" id="QGKX02001347">
    <property type="protein sequence ID" value="KAF3523936.1"/>
    <property type="molecule type" value="Genomic_DNA"/>
</dbReference>
<dbReference type="AlphaFoldDB" id="A0A8S9PZI8"/>
<proteinExistence type="predicted"/>
<gene>
    <name evidence="2" type="ORF">F2Q69_00051244</name>
</gene>
<dbReference type="Proteomes" id="UP000712600">
    <property type="component" value="Unassembled WGS sequence"/>
</dbReference>
<name>A0A8S9PZI8_BRACR</name>